<dbReference type="EMBL" id="JX885207">
    <property type="protein sequence ID" value="AGD92077.1"/>
    <property type="molecule type" value="Genomic_DNA"/>
</dbReference>
<dbReference type="Proteomes" id="UP000236749">
    <property type="component" value="Segment"/>
</dbReference>
<gene>
    <name evidence="1" type="ORF">LBA_00157</name>
</gene>
<accession>L7Y1X5</accession>
<evidence type="ECO:0000313" key="1">
    <source>
        <dbReference type="EMBL" id="AGD92077.1"/>
    </source>
</evidence>
<proteinExistence type="predicted"/>
<reference evidence="1 2" key="1">
    <citation type="journal article" date="2013" name="Clin. Infect. Dis.">
        <title>First isolation of Mimivirus in a patient with pneumonia.</title>
        <authorList>
            <person name="Saadi H."/>
            <person name="Pagnier I."/>
            <person name="Colson P."/>
            <person name="Cherif J.K."/>
            <person name="Beji M."/>
            <person name="Boughalmi M."/>
            <person name="Azza S."/>
            <person name="Armstrong N."/>
            <person name="Robert C."/>
            <person name="Fournous G."/>
            <person name="La Scola B."/>
            <person name="Raoult D."/>
        </authorList>
    </citation>
    <scope>NUCLEOTIDE SEQUENCE [LARGE SCALE GENOMIC DNA]</scope>
    <source>
        <strain evidence="1">LBA111</strain>
    </source>
</reference>
<evidence type="ECO:0000313" key="2">
    <source>
        <dbReference type="Proteomes" id="UP000236749"/>
    </source>
</evidence>
<organism evidence="1 2">
    <name type="scientific">Megavirus lba</name>
    <dbReference type="NCBI Taxonomy" id="1235314"/>
    <lineage>
        <taxon>Viruses</taxon>
        <taxon>Varidnaviria</taxon>
        <taxon>Bamfordvirae</taxon>
        <taxon>Nucleocytoviricota</taxon>
        <taxon>Megaviricetes</taxon>
        <taxon>Imitervirales</taxon>
        <taxon>Mimiviridae</taxon>
        <taxon>Megamimivirinae</taxon>
        <taxon>Megavirus</taxon>
        <taxon>Megavirus chilense</taxon>
    </lineage>
</organism>
<protein>
    <submittedName>
        <fullName evidence="1">Uncharacterized protein</fullName>
    </submittedName>
</protein>
<name>L7Y1X5_9VIRU</name>
<sequence length="226" mass="26906">MIMEHVQVKINYREDYNGRPTCFDCNDNIILRTHPFYCWSSNKYGRVYRYDIIDRKSKSLRNDFVMYCYDSASIIIDYFMEKFFDQILDFDNLENEIKFKFNDFNFQITKTSEFDVDTLVDKMENGDNLDENNENNNFINSNSYDRANRCLMFCVINCNKSTTSQPDNFYGFFVIPKGIYIITGLFDYIPDYIDEPNNHKNRTKPKVASYCKSKCSGLIDVYFSEN</sequence>